<evidence type="ECO:0000256" key="1">
    <source>
        <dbReference type="SAM" id="Phobius"/>
    </source>
</evidence>
<organism evidence="2 3">
    <name type="scientific">Petropleomorpha daqingensis</name>
    <dbReference type="NCBI Taxonomy" id="2026353"/>
    <lineage>
        <taxon>Bacteria</taxon>
        <taxon>Bacillati</taxon>
        <taxon>Actinomycetota</taxon>
        <taxon>Actinomycetes</taxon>
        <taxon>Geodermatophilales</taxon>
        <taxon>Geodermatophilaceae</taxon>
        <taxon>Petropleomorpha</taxon>
    </lineage>
</organism>
<keyword evidence="3" id="KW-1185">Reference proteome</keyword>
<feature type="transmembrane region" description="Helical" evidence="1">
    <location>
        <begin position="44"/>
        <end position="63"/>
    </location>
</feature>
<keyword evidence="1" id="KW-1133">Transmembrane helix</keyword>
<dbReference type="Proteomes" id="UP000541969">
    <property type="component" value="Unassembled WGS sequence"/>
</dbReference>
<dbReference type="AlphaFoldDB" id="A0A853CKG9"/>
<keyword evidence="1" id="KW-0812">Transmembrane</keyword>
<sequence>MRKAGGAVRTGGTLVIIGLAAVLILLQAVRPLHNLQAKPVSRGWLIGIIGGLAVIVVVVQIFTK</sequence>
<evidence type="ECO:0000313" key="2">
    <source>
        <dbReference type="EMBL" id="NYJ07032.1"/>
    </source>
</evidence>
<evidence type="ECO:0000313" key="3">
    <source>
        <dbReference type="Proteomes" id="UP000541969"/>
    </source>
</evidence>
<dbReference type="RefSeq" id="WP_179718567.1">
    <property type="nucleotide sequence ID" value="NZ_JACBZT010000001.1"/>
</dbReference>
<feature type="transmembrane region" description="Helical" evidence="1">
    <location>
        <begin position="12"/>
        <end position="32"/>
    </location>
</feature>
<proteinExistence type="predicted"/>
<protein>
    <submittedName>
        <fullName evidence="2">Uncharacterized protein</fullName>
    </submittedName>
</protein>
<reference evidence="2 3" key="1">
    <citation type="submission" date="2020-07" db="EMBL/GenBank/DDBJ databases">
        <title>Sequencing the genomes of 1000 actinobacteria strains.</title>
        <authorList>
            <person name="Klenk H.-P."/>
        </authorList>
    </citation>
    <scope>NUCLEOTIDE SEQUENCE [LARGE SCALE GENOMIC DNA]</scope>
    <source>
        <strain evidence="2 3">DSM 104001</strain>
    </source>
</reference>
<comment type="caution">
    <text evidence="2">The sequence shown here is derived from an EMBL/GenBank/DDBJ whole genome shotgun (WGS) entry which is preliminary data.</text>
</comment>
<accession>A0A853CKG9</accession>
<keyword evidence="1" id="KW-0472">Membrane</keyword>
<name>A0A853CKG9_9ACTN</name>
<gene>
    <name evidence="2" type="ORF">GGQ55_003310</name>
</gene>
<dbReference type="EMBL" id="JACBZT010000001">
    <property type="protein sequence ID" value="NYJ07032.1"/>
    <property type="molecule type" value="Genomic_DNA"/>
</dbReference>